<dbReference type="Gene3D" id="3.30.420.10">
    <property type="entry name" value="Ribonuclease H-like superfamily/Ribonuclease H"/>
    <property type="match status" value="1"/>
</dbReference>
<dbReference type="SUPFAM" id="SSF53098">
    <property type="entry name" value="Ribonuclease H-like"/>
    <property type="match status" value="1"/>
</dbReference>
<dbReference type="PANTHER" id="PTHR48475">
    <property type="entry name" value="RIBONUCLEASE H"/>
    <property type="match status" value="1"/>
</dbReference>
<dbReference type="InterPro" id="IPR041588">
    <property type="entry name" value="Integrase_H2C2"/>
</dbReference>
<proteinExistence type="predicted"/>
<gene>
    <name evidence="2" type="ORF">Adt_45651</name>
</gene>
<dbReference type="InterPro" id="IPR012337">
    <property type="entry name" value="RNaseH-like_sf"/>
</dbReference>
<dbReference type="Proteomes" id="UP001604336">
    <property type="component" value="Unassembled WGS sequence"/>
</dbReference>
<keyword evidence="3" id="KW-1185">Reference proteome</keyword>
<evidence type="ECO:0000313" key="3">
    <source>
        <dbReference type="Proteomes" id="UP001604336"/>
    </source>
</evidence>
<sequence length="317" mass="36533">MKQPSILNMIEITNIEFEASWVDPIMNYLVKNILPEDPVEAKKMKVRATMFTMIDGQLYKWGFTIPYLKCLRPTEAKEVLFEIHARICSNHQGAATLAFKALRQGYYWPTMKKDARDLVKKCDACQRYGNLIHVPVEQQCAIFGVCPFFQWRMDILGPIPVARGQRKFLLVSIDYFTKWVEVEPLATITTAKIQVVPVEILSRTGKLNVEQLDPVATCSELDLLEGVRERSAIKMTACKQKTTEYFNRRVKSMMFQPGDLVFRSAAAAGRPPSKLRLNWEGPYEVIRSLGKRAYSLKDLKEKPIEKKNTRRSWYLSL</sequence>
<feature type="domain" description="Integrase zinc-binding" evidence="1">
    <location>
        <begin position="74"/>
        <end position="128"/>
    </location>
</feature>
<evidence type="ECO:0000259" key="1">
    <source>
        <dbReference type="Pfam" id="PF17921"/>
    </source>
</evidence>
<organism evidence="2 3">
    <name type="scientific">Abeliophyllum distichum</name>
    <dbReference type="NCBI Taxonomy" id="126358"/>
    <lineage>
        <taxon>Eukaryota</taxon>
        <taxon>Viridiplantae</taxon>
        <taxon>Streptophyta</taxon>
        <taxon>Embryophyta</taxon>
        <taxon>Tracheophyta</taxon>
        <taxon>Spermatophyta</taxon>
        <taxon>Magnoliopsida</taxon>
        <taxon>eudicotyledons</taxon>
        <taxon>Gunneridae</taxon>
        <taxon>Pentapetalae</taxon>
        <taxon>asterids</taxon>
        <taxon>lamiids</taxon>
        <taxon>Lamiales</taxon>
        <taxon>Oleaceae</taxon>
        <taxon>Forsythieae</taxon>
        <taxon>Abeliophyllum</taxon>
    </lineage>
</organism>
<comment type="caution">
    <text evidence="2">The sequence shown here is derived from an EMBL/GenBank/DDBJ whole genome shotgun (WGS) entry which is preliminary data.</text>
</comment>
<reference evidence="3" key="1">
    <citation type="submission" date="2024-07" db="EMBL/GenBank/DDBJ databases">
        <title>Two chromosome-level genome assemblies of Korean endemic species Abeliophyllum distichum and Forsythia ovata (Oleaceae).</title>
        <authorList>
            <person name="Jang H."/>
        </authorList>
    </citation>
    <scope>NUCLEOTIDE SEQUENCE [LARGE SCALE GENOMIC DNA]</scope>
</reference>
<dbReference type="PANTHER" id="PTHR48475:SF2">
    <property type="entry name" value="RIBONUCLEASE H"/>
    <property type="match status" value="1"/>
</dbReference>
<evidence type="ECO:0000313" key="2">
    <source>
        <dbReference type="EMBL" id="KAL2462231.1"/>
    </source>
</evidence>
<dbReference type="EMBL" id="JBFOLK010000014">
    <property type="protein sequence ID" value="KAL2462231.1"/>
    <property type="molecule type" value="Genomic_DNA"/>
</dbReference>
<name>A0ABD1PE93_9LAMI</name>
<dbReference type="InterPro" id="IPR036397">
    <property type="entry name" value="RNaseH_sf"/>
</dbReference>
<dbReference type="AlphaFoldDB" id="A0ABD1PE93"/>
<protein>
    <submittedName>
        <fullName evidence="2">Gypsy retrotransposon integrase-like protein 1</fullName>
    </submittedName>
</protein>
<accession>A0ABD1PE93</accession>
<dbReference type="Gene3D" id="1.10.340.70">
    <property type="match status" value="1"/>
</dbReference>
<dbReference type="Pfam" id="PF17921">
    <property type="entry name" value="Integrase_H2C2"/>
    <property type="match status" value="1"/>
</dbReference>